<dbReference type="Pfam" id="PF01328">
    <property type="entry name" value="Peroxidase_2"/>
    <property type="match status" value="1"/>
</dbReference>
<keyword evidence="6" id="KW-0408">Iron</keyword>
<feature type="signal peptide" evidence="9">
    <location>
        <begin position="1"/>
        <end position="20"/>
    </location>
</feature>
<feature type="chain" id="PRO_5034117001" description="Heme haloperoxidase family profile domain-containing protein" evidence="9">
    <location>
        <begin position="21"/>
        <end position="428"/>
    </location>
</feature>
<evidence type="ECO:0000256" key="7">
    <source>
        <dbReference type="ARBA" id="ARBA00025795"/>
    </source>
</evidence>
<gene>
    <name evidence="11" type="ORF">NliqN6_0632</name>
</gene>
<evidence type="ECO:0000256" key="3">
    <source>
        <dbReference type="ARBA" id="ARBA00022617"/>
    </source>
</evidence>
<organism evidence="11 12">
    <name type="scientific">Naganishia liquefaciens</name>
    <dbReference type="NCBI Taxonomy" id="104408"/>
    <lineage>
        <taxon>Eukaryota</taxon>
        <taxon>Fungi</taxon>
        <taxon>Dikarya</taxon>
        <taxon>Basidiomycota</taxon>
        <taxon>Agaricomycotina</taxon>
        <taxon>Tremellomycetes</taxon>
        <taxon>Filobasidiales</taxon>
        <taxon>Filobasidiaceae</taxon>
        <taxon>Naganishia</taxon>
    </lineage>
</organism>
<feature type="domain" description="Heme haloperoxidase family profile" evidence="10">
    <location>
        <begin position="67"/>
        <end position="315"/>
    </location>
</feature>
<evidence type="ECO:0000256" key="1">
    <source>
        <dbReference type="ARBA" id="ARBA00001970"/>
    </source>
</evidence>
<accession>A0A8H3TNB3</accession>
<evidence type="ECO:0000256" key="8">
    <source>
        <dbReference type="SAM" id="MobiDB-lite"/>
    </source>
</evidence>
<evidence type="ECO:0000256" key="4">
    <source>
        <dbReference type="ARBA" id="ARBA00022723"/>
    </source>
</evidence>
<evidence type="ECO:0000256" key="6">
    <source>
        <dbReference type="ARBA" id="ARBA00023004"/>
    </source>
</evidence>
<feature type="compositionally biased region" description="Polar residues" evidence="8">
    <location>
        <begin position="162"/>
        <end position="179"/>
    </location>
</feature>
<dbReference type="PANTHER" id="PTHR33577:SF1">
    <property type="entry name" value="HEME HALOPEROXIDASE FAMILY PROFILE DOMAIN-CONTAINING PROTEIN"/>
    <property type="match status" value="1"/>
</dbReference>
<dbReference type="InterPro" id="IPR000028">
    <property type="entry name" value="Chloroperoxidase"/>
</dbReference>
<evidence type="ECO:0000313" key="11">
    <source>
        <dbReference type="EMBL" id="GHJ84230.1"/>
    </source>
</evidence>
<comment type="cofactor">
    <cofactor evidence="1">
        <name>heme b</name>
        <dbReference type="ChEBI" id="CHEBI:60344"/>
    </cofactor>
</comment>
<evidence type="ECO:0000313" key="12">
    <source>
        <dbReference type="Proteomes" id="UP000620104"/>
    </source>
</evidence>
<dbReference type="EMBL" id="BLZA01000007">
    <property type="protein sequence ID" value="GHJ84230.1"/>
    <property type="molecule type" value="Genomic_DNA"/>
</dbReference>
<keyword evidence="2" id="KW-0575">Peroxidase</keyword>
<protein>
    <recommendedName>
        <fullName evidence="10">Heme haloperoxidase family profile domain-containing protein</fullName>
    </recommendedName>
</protein>
<dbReference type="GO" id="GO:0046872">
    <property type="term" value="F:metal ion binding"/>
    <property type="evidence" value="ECO:0007669"/>
    <property type="project" value="UniProtKB-KW"/>
</dbReference>
<feature type="region of interest" description="Disordered" evidence="8">
    <location>
        <begin position="162"/>
        <end position="183"/>
    </location>
</feature>
<dbReference type="PANTHER" id="PTHR33577">
    <property type="entry name" value="STERIGMATOCYSTIN BIOSYNTHESIS PEROXIDASE STCC-RELATED"/>
    <property type="match status" value="1"/>
</dbReference>
<proteinExistence type="inferred from homology"/>
<sequence>MKTTTQALLILACTAAVSSAYPFMAEPGAADHYLRQARSLHSSGAADVEVKRALGFDAGLQRVDVSGAHAFVAPGSGDRRGPCPGLNALANHGYLPHNGITTLAQAVEATNTVYGMGVDLATFLSAYATLIDGDPLSLTWSIGGEQSSLLSLTGLLKNPQGLSGSHNKYESDSSPTRGDSFTHGGDVDSLQLDMFQHLYGLQPGDSGGNYDLGVLTEQARWSIQKSRAENPNFFWGPFSGIIVSQAAFSFIPAFMSNHSAEHPEGILDQNVLKSFFAVSGTQGKLSYRKGYERIPDNWYRRPIGIDYTIPGYTVDNNLIQLQVPERLAVGGNMGSVNSFAGVDLSDLTGGVYNLQSLAQGNNAVCLAYTSLLTLTPDILKGTLVDVVGVVNNIVGQYITPQFASLNCPSVKYYNKDVFRQFPGARGAF</sequence>
<comment type="caution">
    <text evidence="11">The sequence shown here is derived from an EMBL/GenBank/DDBJ whole genome shotgun (WGS) entry which is preliminary data.</text>
</comment>
<dbReference type="InterPro" id="IPR036851">
    <property type="entry name" value="Chloroperoxidase-like_sf"/>
</dbReference>
<keyword evidence="5" id="KW-0560">Oxidoreductase</keyword>
<keyword evidence="9" id="KW-0732">Signal</keyword>
<reference evidence="11" key="1">
    <citation type="submission" date="2020-07" db="EMBL/GenBank/DDBJ databases">
        <title>Draft Genome Sequence of a Deep-Sea Yeast, Naganishia (Cryptococcus) liquefaciens strain N6.</title>
        <authorList>
            <person name="Han Y.W."/>
            <person name="Kajitani R."/>
            <person name="Morimoto H."/>
            <person name="Parhat M."/>
            <person name="Tsubouchi H."/>
            <person name="Bakenova O."/>
            <person name="Ogata M."/>
            <person name="Argunhan B."/>
            <person name="Aoki R."/>
            <person name="Kajiwara S."/>
            <person name="Itoh T."/>
            <person name="Iwasaki H."/>
        </authorList>
    </citation>
    <scope>NUCLEOTIDE SEQUENCE</scope>
    <source>
        <strain evidence="11">N6</strain>
    </source>
</reference>
<dbReference type="AlphaFoldDB" id="A0A8H3TNB3"/>
<dbReference type="Proteomes" id="UP000620104">
    <property type="component" value="Unassembled WGS sequence"/>
</dbReference>
<dbReference type="OrthoDB" id="2594004at2759"/>
<dbReference type="SUPFAM" id="SSF47571">
    <property type="entry name" value="Cloroperoxidase"/>
    <property type="match status" value="1"/>
</dbReference>
<name>A0A8H3TNB3_9TREE</name>
<keyword evidence="4" id="KW-0479">Metal-binding</keyword>
<comment type="similarity">
    <text evidence="7">Belongs to the chloroperoxidase family.</text>
</comment>
<evidence type="ECO:0000256" key="9">
    <source>
        <dbReference type="SAM" id="SignalP"/>
    </source>
</evidence>
<dbReference type="Gene3D" id="1.10.489.10">
    <property type="entry name" value="Chloroperoxidase-like"/>
    <property type="match status" value="1"/>
</dbReference>
<evidence type="ECO:0000256" key="5">
    <source>
        <dbReference type="ARBA" id="ARBA00023002"/>
    </source>
</evidence>
<evidence type="ECO:0000259" key="10">
    <source>
        <dbReference type="PROSITE" id="PS51405"/>
    </source>
</evidence>
<dbReference type="PROSITE" id="PS51405">
    <property type="entry name" value="HEME_HALOPEROXIDASE"/>
    <property type="match status" value="1"/>
</dbReference>
<evidence type="ECO:0000256" key="2">
    <source>
        <dbReference type="ARBA" id="ARBA00022559"/>
    </source>
</evidence>
<dbReference type="GO" id="GO:0004601">
    <property type="term" value="F:peroxidase activity"/>
    <property type="evidence" value="ECO:0007669"/>
    <property type="project" value="UniProtKB-KW"/>
</dbReference>
<keyword evidence="3" id="KW-0349">Heme</keyword>
<keyword evidence="12" id="KW-1185">Reference proteome</keyword>